<evidence type="ECO:0000259" key="2">
    <source>
        <dbReference type="PROSITE" id="PS50835"/>
    </source>
</evidence>
<dbReference type="PANTHER" id="PTHR23267">
    <property type="entry name" value="IMMUNOGLOBULIN LIGHT CHAIN"/>
    <property type="match status" value="1"/>
</dbReference>
<name>K7FLD1_PELSI</name>
<reference evidence="3" key="4">
    <citation type="submission" date="2025-09" db="UniProtKB">
        <authorList>
            <consortium name="Ensembl"/>
        </authorList>
    </citation>
    <scope>IDENTIFICATION</scope>
</reference>
<dbReference type="STRING" id="13735.ENSPSIP00000008841"/>
<dbReference type="SMART" id="SM00406">
    <property type="entry name" value="IGv"/>
    <property type="match status" value="1"/>
</dbReference>
<accession>K7FLD1</accession>
<dbReference type="Gene3D" id="2.60.40.10">
    <property type="entry name" value="Immunoglobulins"/>
    <property type="match status" value="1"/>
</dbReference>
<reference evidence="4" key="2">
    <citation type="journal article" date="2013" name="Nat. Genet.">
        <title>The draft genomes of soft-shell turtle and green sea turtle yield insights into the development and evolution of the turtle-specific body plan.</title>
        <authorList>
            <person name="Wang Z."/>
            <person name="Pascual-Anaya J."/>
            <person name="Zadissa A."/>
            <person name="Li W."/>
            <person name="Niimura Y."/>
            <person name="Huang Z."/>
            <person name="Li C."/>
            <person name="White S."/>
            <person name="Xiong Z."/>
            <person name="Fang D."/>
            <person name="Wang B."/>
            <person name="Ming Y."/>
            <person name="Chen Y."/>
            <person name="Zheng Y."/>
            <person name="Kuraku S."/>
            <person name="Pignatelli M."/>
            <person name="Herrero J."/>
            <person name="Beal K."/>
            <person name="Nozawa M."/>
            <person name="Li Q."/>
            <person name="Wang J."/>
            <person name="Zhang H."/>
            <person name="Yu L."/>
            <person name="Shigenobu S."/>
            <person name="Wang J."/>
            <person name="Liu J."/>
            <person name="Flicek P."/>
            <person name="Searle S."/>
            <person name="Wang J."/>
            <person name="Kuratani S."/>
            <person name="Yin Y."/>
            <person name="Aken B."/>
            <person name="Zhang G."/>
            <person name="Irie N."/>
        </authorList>
    </citation>
    <scope>NUCLEOTIDE SEQUENCE [LARGE SCALE GENOMIC DNA]</scope>
    <source>
        <strain evidence="4">Daiwa-1</strain>
    </source>
</reference>
<dbReference type="InterPro" id="IPR050150">
    <property type="entry name" value="IgV_Light_Chain"/>
</dbReference>
<dbReference type="EMBL" id="AGCU01064919">
    <property type="status" value="NOT_ANNOTATED_CDS"/>
    <property type="molecule type" value="Genomic_DNA"/>
</dbReference>
<keyword evidence="4" id="KW-1185">Reference proteome</keyword>
<evidence type="ECO:0000256" key="1">
    <source>
        <dbReference type="SAM" id="MobiDB-lite"/>
    </source>
</evidence>
<dbReference type="Ensembl" id="ENSPSIT00000008887.1">
    <property type="protein sequence ID" value="ENSPSIP00000008841.1"/>
    <property type="gene ID" value="ENSPSIG00000008073.1"/>
</dbReference>
<feature type="region of interest" description="Disordered" evidence="1">
    <location>
        <begin position="69"/>
        <end position="91"/>
    </location>
</feature>
<dbReference type="OMA" id="WHNSTSH"/>
<dbReference type="InterPro" id="IPR036179">
    <property type="entry name" value="Ig-like_dom_sf"/>
</dbReference>
<dbReference type="PROSITE" id="PS50835">
    <property type="entry name" value="IG_LIKE"/>
    <property type="match status" value="1"/>
</dbReference>
<organism evidence="3 4">
    <name type="scientific">Pelodiscus sinensis</name>
    <name type="common">Chinese softshell turtle</name>
    <name type="synonym">Trionyx sinensis</name>
    <dbReference type="NCBI Taxonomy" id="13735"/>
    <lineage>
        <taxon>Eukaryota</taxon>
        <taxon>Metazoa</taxon>
        <taxon>Chordata</taxon>
        <taxon>Craniata</taxon>
        <taxon>Vertebrata</taxon>
        <taxon>Euteleostomi</taxon>
        <taxon>Archelosauria</taxon>
        <taxon>Testudinata</taxon>
        <taxon>Testudines</taxon>
        <taxon>Cryptodira</taxon>
        <taxon>Trionychia</taxon>
        <taxon>Trionychidae</taxon>
        <taxon>Pelodiscus</taxon>
    </lineage>
</organism>
<sequence length="113" mass="12045">LSERPTVCMTFLPFFPGSSSQNVLTQPPSASMSPGNTVKLSCAMSSGTSIRVYQQKPGNSPQYLLRYKSDSGKHQGSGVPAQFSGSKDTSSNSGYLTIFGSLVEDEADYYCAV</sequence>
<proteinExistence type="predicted"/>
<dbReference type="SUPFAM" id="SSF48726">
    <property type="entry name" value="Immunoglobulin"/>
    <property type="match status" value="1"/>
</dbReference>
<dbReference type="InterPro" id="IPR013106">
    <property type="entry name" value="Ig_V-set"/>
</dbReference>
<reference evidence="4" key="1">
    <citation type="submission" date="2011-10" db="EMBL/GenBank/DDBJ databases">
        <authorList>
            <consortium name="Soft-shell Turtle Genome Consortium"/>
        </authorList>
    </citation>
    <scope>NUCLEOTIDE SEQUENCE [LARGE SCALE GENOMIC DNA]</scope>
    <source>
        <strain evidence="4">Daiwa-1</strain>
    </source>
</reference>
<dbReference type="HOGENOM" id="CLU_077975_4_0_1"/>
<dbReference type="InterPro" id="IPR007110">
    <property type="entry name" value="Ig-like_dom"/>
</dbReference>
<reference evidence="3" key="3">
    <citation type="submission" date="2025-08" db="UniProtKB">
        <authorList>
            <consortium name="Ensembl"/>
        </authorList>
    </citation>
    <scope>IDENTIFICATION</scope>
</reference>
<feature type="domain" description="Ig-like" evidence="2">
    <location>
        <begin position="5"/>
        <end position="113"/>
    </location>
</feature>
<dbReference type="InterPro" id="IPR013783">
    <property type="entry name" value="Ig-like_fold"/>
</dbReference>
<dbReference type="Proteomes" id="UP000007267">
    <property type="component" value="Unassembled WGS sequence"/>
</dbReference>
<dbReference type="AlphaFoldDB" id="K7FLD1"/>
<dbReference type="GeneTree" id="ENSGT00940000161517"/>
<dbReference type="Pfam" id="PF07686">
    <property type="entry name" value="V-set"/>
    <property type="match status" value="1"/>
</dbReference>
<dbReference type="eggNOG" id="ENOG502S4P8">
    <property type="taxonomic scope" value="Eukaryota"/>
</dbReference>
<protein>
    <recommendedName>
        <fullName evidence="2">Ig-like domain-containing protein</fullName>
    </recommendedName>
</protein>
<evidence type="ECO:0000313" key="4">
    <source>
        <dbReference type="Proteomes" id="UP000007267"/>
    </source>
</evidence>
<evidence type="ECO:0000313" key="3">
    <source>
        <dbReference type="Ensembl" id="ENSPSIP00000008841.1"/>
    </source>
</evidence>